<dbReference type="GO" id="GO:0005737">
    <property type="term" value="C:cytoplasm"/>
    <property type="evidence" value="ECO:0007669"/>
    <property type="project" value="TreeGrafter"/>
</dbReference>
<dbReference type="EMBL" id="KV454413">
    <property type="protein sequence ID" value="ODQ64035.1"/>
    <property type="molecule type" value="Genomic_DNA"/>
</dbReference>
<dbReference type="InterPro" id="IPR014729">
    <property type="entry name" value="Rossmann-like_a/b/a_fold"/>
</dbReference>
<dbReference type="PANTHER" id="PTHR31285">
    <property type="entry name" value="NICOTINAMIDE MONONUCLEOTIDE ADENYLYLTRANSFERASE"/>
    <property type="match status" value="1"/>
</dbReference>
<accession>A0A1E3PF56</accession>
<protein>
    <submittedName>
        <fullName evidence="1">Uncharacterized protein</fullName>
    </submittedName>
</protein>
<evidence type="ECO:0000313" key="1">
    <source>
        <dbReference type="EMBL" id="ODQ64035.1"/>
    </source>
</evidence>
<evidence type="ECO:0000313" key="2">
    <source>
        <dbReference type="Proteomes" id="UP000095009"/>
    </source>
</evidence>
<dbReference type="GO" id="GO:0000309">
    <property type="term" value="F:nicotinamide-nucleotide adenylyltransferase activity"/>
    <property type="evidence" value="ECO:0007669"/>
    <property type="project" value="TreeGrafter"/>
</dbReference>
<proteinExistence type="predicted"/>
<dbReference type="AlphaFoldDB" id="A0A1E3PF56"/>
<dbReference type="GO" id="GO:0005634">
    <property type="term" value="C:nucleus"/>
    <property type="evidence" value="ECO:0007669"/>
    <property type="project" value="TreeGrafter"/>
</dbReference>
<dbReference type="STRING" id="857566.A0A1E3PF56"/>
<organism evidence="1 2">
    <name type="scientific">Nadsonia fulvescens var. elongata DSM 6958</name>
    <dbReference type="NCBI Taxonomy" id="857566"/>
    <lineage>
        <taxon>Eukaryota</taxon>
        <taxon>Fungi</taxon>
        <taxon>Dikarya</taxon>
        <taxon>Ascomycota</taxon>
        <taxon>Saccharomycotina</taxon>
        <taxon>Dipodascomycetes</taxon>
        <taxon>Dipodascales</taxon>
        <taxon>Dipodascales incertae sedis</taxon>
        <taxon>Nadsonia</taxon>
    </lineage>
</organism>
<dbReference type="PANTHER" id="PTHR31285:SF0">
    <property type="entry name" value="NICOTINAMIDE MONONUCLEOTIDE ADENYLYLTRANSFERASE"/>
    <property type="match status" value="1"/>
</dbReference>
<dbReference type="SUPFAM" id="SSF52374">
    <property type="entry name" value="Nucleotidylyl transferase"/>
    <property type="match status" value="1"/>
</dbReference>
<sequence length="168" mass="19376">MALYHQQHLSTRNVYVGLIKHAKFIDKRISFKNNFPHIQNVIFPLGFDTLERLLMAKYYLPEPMAQILDPFFETTSMVCLIRHADNEVYNTVSSQLNYLENIRNGSAKGVSPWWASKIHLIEPPVSTLGISSTVARDLLKQGDADRQSLEKYMLPGVLDYILEKNPYY</sequence>
<keyword evidence="2" id="KW-1185">Reference proteome</keyword>
<gene>
    <name evidence="1" type="ORF">NADFUDRAFT_47783</name>
</gene>
<dbReference type="OrthoDB" id="5591297at2759"/>
<dbReference type="Gene3D" id="3.40.50.620">
    <property type="entry name" value="HUPs"/>
    <property type="match status" value="1"/>
</dbReference>
<name>A0A1E3PF56_9ASCO</name>
<dbReference type="Proteomes" id="UP000095009">
    <property type="component" value="Unassembled WGS sequence"/>
</dbReference>
<dbReference type="GO" id="GO:0016887">
    <property type="term" value="F:ATP hydrolysis activity"/>
    <property type="evidence" value="ECO:0007669"/>
    <property type="project" value="TreeGrafter"/>
</dbReference>
<reference evidence="1 2" key="1">
    <citation type="journal article" date="2016" name="Proc. Natl. Acad. Sci. U.S.A.">
        <title>Comparative genomics of biotechnologically important yeasts.</title>
        <authorList>
            <person name="Riley R."/>
            <person name="Haridas S."/>
            <person name="Wolfe K.H."/>
            <person name="Lopes M.R."/>
            <person name="Hittinger C.T."/>
            <person name="Goeker M."/>
            <person name="Salamov A.A."/>
            <person name="Wisecaver J.H."/>
            <person name="Long T.M."/>
            <person name="Calvey C.H."/>
            <person name="Aerts A.L."/>
            <person name="Barry K.W."/>
            <person name="Choi C."/>
            <person name="Clum A."/>
            <person name="Coughlan A.Y."/>
            <person name="Deshpande S."/>
            <person name="Douglass A.P."/>
            <person name="Hanson S.J."/>
            <person name="Klenk H.-P."/>
            <person name="LaButti K.M."/>
            <person name="Lapidus A."/>
            <person name="Lindquist E.A."/>
            <person name="Lipzen A.M."/>
            <person name="Meier-Kolthoff J.P."/>
            <person name="Ohm R.A."/>
            <person name="Otillar R.P."/>
            <person name="Pangilinan J.L."/>
            <person name="Peng Y."/>
            <person name="Rokas A."/>
            <person name="Rosa C.A."/>
            <person name="Scheuner C."/>
            <person name="Sibirny A.A."/>
            <person name="Slot J.C."/>
            <person name="Stielow J.B."/>
            <person name="Sun H."/>
            <person name="Kurtzman C.P."/>
            <person name="Blackwell M."/>
            <person name="Grigoriev I.V."/>
            <person name="Jeffries T.W."/>
        </authorList>
    </citation>
    <scope>NUCLEOTIDE SEQUENCE [LARGE SCALE GENOMIC DNA]</scope>
    <source>
        <strain evidence="1 2">DSM 6958</strain>
    </source>
</reference>